<keyword evidence="7 8" id="KW-0472">Membrane</keyword>
<evidence type="ECO:0000256" key="7">
    <source>
        <dbReference type="ARBA" id="ARBA00023136"/>
    </source>
</evidence>
<gene>
    <name evidence="9" type="ORF">ONB1V03_LOCUS23454</name>
</gene>
<evidence type="ECO:0000256" key="8">
    <source>
        <dbReference type="RuleBase" id="RU363011"/>
    </source>
</evidence>
<comment type="similarity">
    <text evidence="2 8">Belongs to the MICOS complex subunit Mic10 family.</text>
</comment>
<comment type="subunit">
    <text evidence="8">Component of the mitochondrial contact site and cristae organizing system (MICOS) complex.</text>
</comment>
<protein>
    <recommendedName>
        <fullName evidence="8">MICOS complex subunit MIC10</fullName>
    </recommendedName>
</protein>
<keyword evidence="6 8" id="KW-0496">Mitochondrion</keyword>
<name>A0A7R9R1X0_9ACAR</name>
<evidence type="ECO:0000256" key="6">
    <source>
        <dbReference type="ARBA" id="ARBA00023128"/>
    </source>
</evidence>
<evidence type="ECO:0000256" key="4">
    <source>
        <dbReference type="ARBA" id="ARBA00022792"/>
    </source>
</evidence>
<dbReference type="EMBL" id="CAJPVJ010059731">
    <property type="protein sequence ID" value="CAG2184034.1"/>
    <property type="molecule type" value="Genomic_DNA"/>
</dbReference>
<feature type="transmembrane region" description="Helical" evidence="8">
    <location>
        <begin position="33"/>
        <end position="54"/>
    </location>
</feature>
<evidence type="ECO:0000313" key="9">
    <source>
        <dbReference type="EMBL" id="CAD7668585.1"/>
    </source>
</evidence>
<dbReference type="InterPro" id="IPR007512">
    <property type="entry name" value="Mic10"/>
</dbReference>
<evidence type="ECO:0000313" key="10">
    <source>
        <dbReference type="Proteomes" id="UP000728032"/>
    </source>
</evidence>
<dbReference type="AlphaFoldDB" id="A0A7R9R1X0"/>
<sequence length="67" mass="7369">MSSKEKSEDQLGRQWDKFISNSVLKMGSCLPSMVSSVMTGTGVIIGSVFSLLVFRRRVWPLVFGSGI</sequence>
<dbReference type="EMBL" id="OC974556">
    <property type="protein sequence ID" value="CAD7668585.1"/>
    <property type="molecule type" value="Genomic_DNA"/>
</dbReference>
<dbReference type="OrthoDB" id="1916310at2759"/>
<dbReference type="Proteomes" id="UP000728032">
    <property type="component" value="Unassembled WGS sequence"/>
</dbReference>
<evidence type="ECO:0000256" key="2">
    <source>
        <dbReference type="ARBA" id="ARBA00006792"/>
    </source>
</evidence>
<comment type="subcellular location">
    <subcellularLocation>
        <location evidence="8">Mitochondrion inner membrane</location>
        <topology evidence="8">Single-pass membrane protein</topology>
    </subcellularLocation>
</comment>
<evidence type="ECO:0000256" key="5">
    <source>
        <dbReference type="ARBA" id="ARBA00022989"/>
    </source>
</evidence>
<dbReference type="Pfam" id="PF04418">
    <property type="entry name" value="DUF543"/>
    <property type="match status" value="1"/>
</dbReference>
<dbReference type="GO" id="GO:0061617">
    <property type="term" value="C:MICOS complex"/>
    <property type="evidence" value="ECO:0007669"/>
    <property type="project" value="UniProtKB-UniRule"/>
</dbReference>
<keyword evidence="3 8" id="KW-0812">Transmembrane</keyword>
<feature type="non-terminal residue" evidence="9">
    <location>
        <position position="67"/>
    </location>
</feature>
<keyword evidence="4 8" id="KW-0999">Mitochondrion inner membrane</keyword>
<comment type="function">
    <text evidence="1 8">Component of the MICOS complex, a large protein complex of the mitochondrial inner membrane that plays crucial roles in the maintenance of crista junctions, inner membrane architecture, and formation of contact sites to the outer membrane.</text>
</comment>
<keyword evidence="5 8" id="KW-1133">Transmembrane helix</keyword>
<evidence type="ECO:0000256" key="1">
    <source>
        <dbReference type="ARBA" id="ARBA00002689"/>
    </source>
</evidence>
<reference evidence="9" key="1">
    <citation type="submission" date="2020-11" db="EMBL/GenBank/DDBJ databases">
        <authorList>
            <person name="Tran Van P."/>
        </authorList>
    </citation>
    <scope>NUCLEOTIDE SEQUENCE</scope>
</reference>
<proteinExistence type="inferred from homology"/>
<organism evidence="9">
    <name type="scientific">Oppiella nova</name>
    <dbReference type="NCBI Taxonomy" id="334625"/>
    <lineage>
        <taxon>Eukaryota</taxon>
        <taxon>Metazoa</taxon>
        <taxon>Ecdysozoa</taxon>
        <taxon>Arthropoda</taxon>
        <taxon>Chelicerata</taxon>
        <taxon>Arachnida</taxon>
        <taxon>Acari</taxon>
        <taxon>Acariformes</taxon>
        <taxon>Sarcoptiformes</taxon>
        <taxon>Oribatida</taxon>
        <taxon>Brachypylina</taxon>
        <taxon>Oppioidea</taxon>
        <taxon>Oppiidae</taxon>
        <taxon>Oppiella</taxon>
    </lineage>
</organism>
<evidence type="ECO:0000256" key="3">
    <source>
        <dbReference type="ARBA" id="ARBA00022692"/>
    </source>
</evidence>
<accession>A0A7R9R1X0</accession>
<keyword evidence="10" id="KW-1185">Reference proteome</keyword>